<organism evidence="2 3">
    <name type="scientific">Actinoalloteichus hoggarensis</name>
    <dbReference type="NCBI Taxonomy" id="1470176"/>
    <lineage>
        <taxon>Bacteria</taxon>
        <taxon>Bacillati</taxon>
        <taxon>Actinomycetota</taxon>
        <taxon>Actinomycetes</taxon>
        <taxon>Pseudonocardiales</taxon>
        <taxon>Pseudonocardiaceae</taxon>
        <taxon>Actinoalloteichus</taxon>
    </lineage>
</organism>
<evidence type="ECO:0000256" key="1">
    <source>
        <dbReference type="SAM" id="MobiDB-lite"/>
    </source>
</evidence>
<reference evidence="2 3" key="1">
    <citation type="submission" date="2017-07" db="EMBL/GenBank/DDBJ databases">
        <title>Complete genome sequence of Actinoalloteichus hoggarensis DSM 45943, type strain of Actinoalloteichus hoggarensis.</title>
        <authorList>
            <person name="Ruckert C."/>
            <person name="Nouioui I."/>
            <person name="Willmese J."/>
            <person name="van Wezel G."/>
            <person name="Klenk H.-P."/>
            <person name="Kalinowski J."/>
            <person name="Zotchev S.B."/>
        </authorList>
    </citation>
    <scope>NUCLEOTIDE SEQUENCE [LARGE SCALE GENOMIC DNA]</scope>
    <source>
        <strain evidence="2 3">DSM 45943</strain>
    </source>
</reference>
<feature type="region of interest" description="Disordered" evidence="1">
    <location>
        <begin position="1"/>
        <end position="34"/>
    </location>
</feature>
<sequence length="162" mass="17774">MSTVAGRDDGRPVPPPVHREARPDGVAPVEPDDRGSLTIAPAVYCKLIRRVAHEFPEVLSDRRGGRGVRVRRHDGAAGPRRRRRWVRGRRRHGSAPDRFAGPADGVRVRLAVALRYPCGVREVAGRIRDRVIAEVDRVTGTPVRALDIVVDGLRADAGPSPR</sequence>
<protein>
    <submittedName>
        <fullName evidence="2">Uncharacterized protein</fullName>
    </submittedName>
</protein>
<evidence type="ECO:0000313" key="2">
    <source>
        <dbReference type="EMBL" id="ASO21923.1"/>
    </source>
</evidence>
<accession>A0A221W888</accession>
<proteinExistence type="predicted"/>
<dbReference type="AlphaFoldDB" id="A0A221W888"/>
<feature type="compositionally biased region" description="Basic residues" evidence="1">
    <location>
        <begin position="79"/>
        <end position="93"/>
    </location>
</feature>
<dbReference type="KEGG" id="ahg:AHOG_21535"/>
<evidence type="ECO:0000313" key="3">
    <source>
        <dbReference type="Proteomes" id="UP000204221"/>
    </source>
</evidence>
<keyword evidence="3" id="KW-1185">Reference proteome</keyword>
<gene>
    <name evidence="2" type="ORF">AHOG_21535</name>
</gene>
<dbReference type="RefSeq" id="WP_093942986.1">
    <property type="nucleotide sequence ID" value="NZ_CP022521.1"/>
</dbReference>
<feature type="compositionally biased region" description="Basic and acidic residues" evidence="1">
    <location>
        <begin position="1"/>
        <end position="23"/>
    </location>
</feature>
<dbReference type="OrthoDB" id="3699309at2"/>
<dbReference type="EMBL" id="CP022521">
    <property type="protein sequence ID" value="ASO21923.1"/>
    <property type="molecule type" value="Genomic_DNA"/>
</dbReference>
<name>A0A221W888_9PSEU</name>
<feature type="region of interest" description="Disordered" evidence="1">
    <location>
        <begin position="64"/>
        <end position="101"/>
    </location>
</feature>
<dbReference type="Proteomes" id="UP000204221">
    <property type="component" value="Chromosome"/>
</dbReference>